<reference evidence="3 4" key="1">
    <citation type="journal article" date="2017" name="Int. J. Parasitol.">
        <title>The genome of the protozoan parasite Cystoisospora suis and a reverse vaccinology approach to identify vaccine candidates.</title>
        <authorList>
            <person name="Palmieri N."/>
            <person name="Shrestha A."/>
            <person name="Ruttkowski B."/>
            <person name="Beck T."/>
            <person name="Vogl C."/>
            <person name="Tomley F."/>
            <person name="Blake D.P."/>
            <person name="Joachim A."/>
        </authorList>
    </citation>
    <scope>NUCLEOTIDE SEQUENCE [LARGE SCALE GENOMIC DNA]</scope>
    <source>
        <strain evidence="3 4">Wien I</strain>
    </source>
</reference>
<protein>
    <submittedName>
        <fullName evidence="3">Uncharacterized protein</fullName>
    </submittedName>
</protein>
<gene>
    <name evidence="3" type="ORF">CSUI_001680</name>
</gene>
<feature type="chain" id="PRO_5012587004" evidence="2">
    <location>
        <begin position="28"/>
        <end position="54"/>
    </location>
</feature>
<dbReference type="RefSeq" id="XP_067926137.1">
    <property type="nucleotide sequence ID" value="XM_068061885.1"/>
</dbReference>
<evidence type="ECO:0000313" key="4">
    <source>
        <dbReference type="Proteomes" id="UP000221165"/>
    </source>
</evidence>
<keyword evidence="4" id="KW-1185">Reference proteome</keyword>
<feature type="signal peptide" evidence="2">
    <location>
        <begin position="1"/>
        <end position="27"/>
    </location>
</feature>
<dbReference type="AlphaFoldDB" id="A0A2C6LBQ4"/>
<dbReference type="Proteomes" id="UP000221165">
    <property type="component" value="Unassembled WGS sequence"/>
</dbReference>
<evidence type="ECO:0000256" key="2">
    <source>
        <dbReference type="SAM" id="SignalP"/>
    </source>
</evidence>
<keyword evidence="2" id="KW-0732">Signal</keyword>
<name>A0A2C6LBQ4_9APIC</name>
<sequence>MIKQYSCLRFCCLLRFCFLVALGPTRLRPWSGAGGATSESPNPSAGRVQNVHCF</sequence>
<dbReference type="VEuPathDB" id="ToxoDB:CSUI_001680"/>
<proteinExistence type="predicted"/>
<accession>A0A2C6LBQ4</accession>
<comment type="caution">
    <text evidence="3">The sequence shown here is derived from an EMBL/GenBank/DDBJ whole genome shotgun (WGS) entry which is preliminary data.</text>
</comment>
<organism evidence="3 4">
    <name type="scientific">Cystoisospora suis</name>
    <dbReference type="NCBI Taxonomy" id="483139"/>
    <lineage>
        <taxon>Eukaryota</taxon>
        <taxon>Sar</taxon>
        <taxon>Alveolata</taxon>
        <taxon>Apicomplexa</taxon>
        <taxon>Conoidasida</taxon>
        <taxon>Coccidia</taxon>
        <taxon>Eucoccidiorida</taxon>
        <taxon>Eimeriorina</taxon>
        <taxon>Sarcocystidae</taxon>
        <taxon>Cystoisospora</taxon>
    </lineage>
</organism>
<dbReference type="GeneID" id="94425096"/>
<evidence type="ECO:0000256" key="1">
    <source>
        <dbReference type="SAM" id="MobiDB-lite"/>
    </source>
</evidence>
<dbReference type="EMBL" id="MIGC01000672">
    <property type="protein sequence ID" value="PHJ24464.1"/>
    <property type="molecule type" value="Genomic_DNA"/>
</dbReference>
<evidence type="ECO:0000313" key="3">
    <source>
        <dbReference type="EMBL" id="PHJ24464.1"/>
    </source>
</evidence>
<feature type="region of interest" description="Disordered" evidence="1">
    <location>
        <begin position="32"/>
        <end position="54"/>
    </location>
</feature>